<dbReference type="HOGENOM" id="CLU_2108997_0_0_1"/>
<organism evidence="1 2">
    <name type="scientific">Endocarpon pusillum (strain Z07020 / HMAS-L-300199)</name>
    <name type="common">Lichen-forming fungus</name>
    <dbReference type="NCBI Taxonomy" id="1263415"/>
    <lineage>
        <taxon>Eukaryota</taxon>
        <taxon>Fungi</taxon>
        <taxon>Dikarya</taxon>
        <taxon>Ascomycota</taxon>
        <taxon>Pezizomycotina</taxon>
        <taxon>Eurotiomycetes</taxon>
        <taxon>Chaetothyriomycetidae</taxon>
        <taxon>Verrucariales</taxon>
        <taxon>Verrucariaceae</taxon>
        <taxon>Endocarpon</taxon>
    </lineage>
</organism>
<protein>
    <submittedName>
        <fullName evidence="1">Uncharacterized protein</fullName>
    </submittedName>
</protein>
<dbReference type="Proteomes" id="UP000019373">
    <property type="component" value="Unassembled WGS sequence"/>
</dbReference>
<proteinExistence type="predicted"/>
<accession>U1HVN0</accession>
<dbReference type="AlphaFoldDB" id="U1HVN0"/>
<dbReference type="EMBL" id="KE720951">
    <property type="protein sequence ID" value="ERF73429.1"/>
    <property type="molecule type" value="Genomic_DNA"/>
</dbReference>
<reference evidence="2" key="1">
    <citation type="journal article" date="2014" name="BMC Genomics">
        <title>Genome characteristics reveal the impact of lichenization on lichen-forming fungus Endocarpon pusillum Hedwig (Verrucariales, Ascomycota).</title>
        <authorList>
            <person name="Wang Y.-Y."/>
            <person name="Liu B."/>
            <person name="Zhang X.-Y."/>
            <person name="Zhou Q.-M."/>
            <person name="Zhang T."/>
            <person name="Li H."/>
            <person name="Yu Y.-F."/>
            <person name="Zhang X.-L."/>
            <person name="Hao X.-Y."/>
            <person name="Wang M."/>
            <person name="Wang L."/>
            <person name="Wei J.-C."/>
        </authorList>
    </citation>
    <scope>NUCLEOTIDE SEQUENCE [LARGE SCALE GENOMIC DNA]</scope>
    <source>
        <strain evidence="2">Z07020 / HMAS-L-300199</strain>
    </source>
</reference>
<dbReference type="GeneID" id="19239086"/>
<keyword evidence="2" id="KW-1185">Reference proteome</keyword>
<gene>
    <name evidence="1" type="ORF">EPUS_04052</name>
</gene>
<evidence type="ECO:0000313" key="2">
    <source>
        <dbReference type="Proteomes" id="UP000019373"/>
    </source>
</evidence>
<name>U1HVN0_ENDPU</name>
<dbReference type="RefSeq" id="XP_007800857.1">
    <property type="nucleotide sequence ID" value="XM_007802666.1"/>
</dbReference>
<evidence type="ECO:0000313" key="1">
    <source>
        <dbReference type="EMBL" id="ERF73429.1"/>
    </source>
</evidence>
<sequence>MGWPGKRKKRLERENNPALPEEVKVGNEEGQRCCIGAKLSVISLNKASQDTPTYHYVVKDVGDDGVERQIFHHQLDTEWKIPASYVLQPFCYQLTRWCPSERRSTMIQVVNINVC</sequence>